<dbReference type="AlphaFoldDB" id="A0A0S4VCM1"/>
<proteinExistence type="predicted"/>
<sequence length="126" mass="13734">MSTNNQTRAIFNSGCDFRGTMKEHANEAFPLALAAISKATGLPLTSVRLFLDCEFGRTFAAEVLYNLSEGQALAPAIDAITNRWKTNKIDAQTHHTHGLPVGLPYLRSFVQLSQIVDDLLGGDRAT</sequence>
<organism evidence="1">
    <name type="scientific">Ralstonia solanacearum</name>
    <name type="common">Pseudomonas solanacearum</name>
    <dbReference type="NCBI Taxonomy" id="305"/>
    <lineage>
        <taxon>Bacteria</taxon>
        <taxon>Pseudomonadati</taxon>
        <taxon>Pseudomonadota</taxon>
        <taxon>Betaproteobacteria</taxon>
        <taxon>Burkholderiales</taxon>
        <taxon>Burkholderiaceae</taxon>
        <taxon>Ralstonia</taxon>
        <taxon>Ralstonia solanacearum species complex</taxon>
    </lineage>
</organism>
<name>A0A0S4VCM1_RALSL</name>
<gene>
    <name evidence="1" type="ORF">RUN1985_v1_1170019</name>
</gene>
<dbReference type="EMBL" id="LN899824">
    <property type="protein sequence ID" value="CUV31813.1"/>
    <property type="molecule type" value="Genomic_DNA"/>
</dbReference>
<reference evidence="1" key="1">
    <citation type="submission" date="2015-10" db="EMBL/GenBank/DDBJ databases">
        <authorList>
            <person name="Gilbert D.G."/>
        </authorList>
    </citation>
    <scope>NUCLEOTIDE SEQUENCE</scope>
    <source>
        <strain evidence="1">Phyl III-seqv23</strain>
    </source>
</reference>
<accession>A0A0S4VCM1</accession>
<protein>
    <submittedName>
        <fullName evidence="1">Conserved hypothethical protein</fullName>
    </submittedName>
</protein>
<evidence type="ECO:0000313" key="1">
    <source>
        <dbReference type="EMBL" id="CUV31813.1"/>
    </source>
</evidence>